<feature type="transmembrane region" description="Helical" evidence="1">
    <location>
        <begin position="7"/>
        <end position="26"/>
    </location>
</feature>
<evidence type="ECO:0000313" key="3">
    <source>
        <dbReference type="Proteomes" id="UP000176634"/>
    </source>
</evidence>
<keyword evidence="1" id="KW-1133">Transmembrane helix</keyword>
<keyword evidence="1" id="KW-0472">Membrane</keyword>
<feature type="transmembrane region" description="Helical" evidence="1">
    <location>
        <begin position="89"/>
        <end position="110"/>
    </location>
</feature>
<dbReference type="InterPro" id="IPR007165">
    <property type="entry name" value="Phage_holin_4_2"/>
</dbReference>
<evidence type="ECO:0000313" key="2">
    <source>
        <dbReference type="EMBL" id="OGH92111.1"/>
    </source>
</evidence>
<dbReference type="STRING" id="1798705.A2563_00805"/>
<dbReference type="Pfam" id="PF04020">
    <property type="entry name" value="Phage_holin_4_2"/>
    <property type="match status" value="1"/>
</dbReference>
<organism evidence="2 3">
    <name type="scientific">Candidatus Magasanikbacteria bacterium RIFOXYD1_FULL_40_23</name>
    <dbReference type="NCBI Taxonomy" id="1798705"/>
    <lineage>
        <taxon>Bacteria</taxon>
        <taxon>Candidatus Magasanikiibacteriota</taxon>
    </lineage>
</organism>
<proteinExistence type="predicted"/>
<name>A0A1F6P7F4_9BACT</name>
<evidence type="ECO:0008006" key="4">
    <source>
        <dbReference type="Google" id="ProtNLM"/>
    </source>
</evidence>
<comment type="caution">
    <text evidence="2">The sequence shown here is derived from an EMBL/GenBank/DDBJ whole genome shotgun (WGS) entry which is preliminary data.</text>
</comment>
<accession>A0A1F6P7F4</accession>
<sequence>MKLILRWLVSAVTLMLVAYYIPGIVVENFYSAAIAALILGLINALIRPLLILLTLPINILTLGLFTLVINALMFWLASSIVKGFYVVGFWPAFWGALIMWLASWLVSSLFKKD</sequence>
<keyword evidence="1" id="KW-0812">Transmembrane</keyword>
<dbReference type="EMBL" id="MFRA01000008">
    <property type="protein sequence ID" value="OGH92111.1"/>
    <property type="molecule type" value="Genomic_DNA"/>
</dbReference>
<dbReference type="AlphaFoldDB" id="A0A1F6P7F4"/>
<dbReference type="Proteomes" id="UP000176634">
    <property type="component" value="Unassembled WGS sequence"/>
</dbReference>
<evidence type="ECO:0000256" key="1">
    <source>
        <dbReference type="SAM" id="Phobius"/>
    </source>
</evidence>
<reference evidence="2 3" key="1">
    <citation type="journal article" date="2016" name="Nat. Commun.">
        <title>Thousands of microbial genomes shed light on interconnected biogeochemical processes in an aquifer system.</title>
        <authorList>
            <person name="Anantharaman K."/>
            <person name="Brown C.T."/>
            <person name="Hug L.A."/>
            <person name="Sharon I."/>
            <person name="Castelle C.J."/>
            <person name="Probst A.J."/>
            <person name="Thomas B.C."/>
            <person name="Singh A."/>
            <person name="Wilkins M.J."/>
            <person name="Karaoz U."/>
            <person name="Brodie E.L."/>
            <person name="Williams K.H."/>
            <person name="Hubbard S.S."/>
            <person name="Banfield J.F."/>
        </authorList>
    </citation>
    <scope>NUCLEOTIDE SEQUENCE [LARGE SCALE GENOMIC DNA]</scope>
</reference>
<feature type="transmembrane region" description="Helical" evidence="1">
    <location>
        <begin position="57"/>
        <end position="77"/>
    </location>
</feature>
<feature type="transmembrane region" description="Helical" evidence="1">
    <location>
        <begin position="32"/>
        <end position="50"/>
    </location>
</feature>
<dbReference type="PANTHER" id="PTHR37309:SF1">
    <property type="entry name" value="SLR0284 PROTEIN"/>
    <property type="match status" value="1"/>
</dbReference>
<gene>
    <name evidence="2" type="ORF">A2563_00805</name>
</gene>
<dbReference type="PANTHER" id="PTHR37309">
    <property type="entry name" value="SLR0284 PROTEIN"/>
    <property type="match status" value="1"/>
</dbReference>
<protein>
    <recommendedName>
        <fullName evidence="4">Phage holin family protein</fullName>
    </recommendedName>
</protein>